<dbReference type="InterPro" id="IPR016169">
    <property type="entry name" value="FAD-bd_PCMH_sub2"/>
</dbReference>
<accession>A0AA36MDW8</accession>
<dbReference type="Gene3D" id="3.10.20.30">
    <property type="match status" value="1"/>
</dbReference>
<keyword evidence="16" id="KW-1185">Reference proteome</keyword>
<dbReference type="Pfam" id="PF00941">
    <property type="entry name" value="FAD_binding_5"/>
    <property type="match status" value="1"/>
</dbReference>
<keyword evidence="7" id="KW-0274">FAD</keyword>
<dbReference type="InterPro" id="IPR016166">
    <property type="entry name" value="FAD-bd_PCMH"/>
</dbReference>
<dbReference type="PROSITE" id="PS51387">
    <property type="entry name" value="FAD_PCMH"/>
    <property type="match status" value="1"/>
</dbReference>
<evidence type="ECO:0000256" key="9">
    <source>
        <dbReference type="ARBA" id="ARBA00023004"/>
    </source>
</evidence>
<evidence type="ECO:0000313" key="16">
    <source>
        <dbReference type="Proteomes" id="UP001176961"/>
    </source>
</evidence>
<evidence type="ECO:0000256" key="10">
    <source>
        <dbReference type="ARBA" id="ARBA00023014"/>
    </source>
</evidence>
<keyword evidence="10" id="KW-0411">Iron-sulfur</keyword>
<name>A0AA36MDW8_CYLNA</name>
<dbReference type="InterPro" id="IPR002346">
    <property type="entry name" value="Mopterin_DH_FAD-bd"/>
</dbReference>
<evidence type="ECO:0000256" key="8">
    <source>
        <dbReference type="ARBA" id="ARBA00023002"/>
    </source>
</evidence>
<evidence type="ECO:0000256" key="7">
    <source>
        <dbReference type="ARBA" id="ARBA00022827"/>
    </source>
</evidence>
<dbReference type="AlphaFoldDB" id="A0AA36MDW8"/>
<keyword evidence="9" id="KW-0408">Iron</keyword>
<evidence type="ECO:0000259" key="14">
    <source>
        <dbReference type="PROSITE" id="PS51387"/>
    </source>
</evidence>
<dbReference type="EMBL" id="CATQJL010000326">
    <property type="protein sequence ID" value="CAJ0608811.1"/>
    <property type="molecule type" value="Genomic_DNA"/>
</dbReference>
<protein>
    <recommendedName>
        <fullName evidence="17">Xanthine dehydrogenase</fullName>
    </recommendedName>
</protein>
<dbReference type="InterPro" id="IPR012675">
    <property type="entry name" value="Beta-grasp_dom_sf"/>
</dbReference>
<dbReference type="GO" id="GO:0005506">
    <property type="term" value="F:iron ion binding"/>
    <property type="evidence" value="ECO:0007669"/>
    <property type="project" value="InterPro"/>
</dbReference>
<dbReference type="InterPro" id="IPR036010">
    <property type="entry name" value="2Fe-2S_ferredoxin-like_sf"/>
</dbReference>
<dbReference type="InterPro" id="IPR036318">
    <property type="entry name" value="FAD-bd_PCMH-like_sf"/>
</dbReference>
<evidence type="ECO:0000313" key="15">
    <source>
        <dbReference type="EMBL" id="CAJ0608811.1"/>
    </source>
</evidence>
<evidence type="ECO:0000256" key="6">
    <source>
        <dbReference type="ARBA" id="ARBA00022723"/>
    </source>
</evidence>
<comment type="similarity">
    <text evidence="3">Belongs to the xanthine dehydrogenase family.</text>
</comment>
<proteinExistence type="inferred from homology"/>
<keyword evidence="11" id="KW-0520">NAD</keyword>
<keyword evidence="5" id="KW-0001">2Fe-2S</keyword>
<evidence type="ECO:0000256" key="3">
    <source>
        <dbReference type="ARBA" id="ARBA00006849"/>
    </source>
</evidence>
<dbReference type="GO" id="GO:0071949">
    <property type="term" value="F:FAD binding"/>
    <property type="evidence" value="ECO:0007669"/>
    <property type="project" value="InterPro"/>
</dbReference>
<comment type="cofactor">
    <cofactor evidence="12">
        <name>[2Fe-2S] cluster</name>
        <dbReference type="ChEBI" id="CHEBI:190135"/>
    </cofactor>
</comment>
<evidence type="ECO:0000256" key="11">
    <source>
        <dbReference type="ARBA" id="ARBA00023027"/>
    </source>
</evidence>
<sequence>MKITYTFQKKSMKCTTIHFNVNGKYIHADHVDPETTLAHYLRNELGLTGTKLACEEGACGACTVTIGKWDRTLNRAIYVAVNACLYPLYMAHHRLVLTVEGIGNVKRLHPVQERIARGHGTQCGFCSPGFVMSAYTLLRNNPTPSIREINQAIKGNLCRCTGYRPIIEALQSFSPSGCCRGSGGKCPCKEQSNGLDREKLVTFDDFPKLGESQEIVFPSKFIMESEDSDGEEIFLEGRRVMLQAPSDLKVFGEHLRSNSEAKIISSGLITKLIASQSSFDKKVVWVSTHRLKTLCDVKVFDKEMSVGANLTISEFLDAVSRHCKSNISKPIRKLFDKYSSLQVANVASWAGGFFSGSSDLSALFLALNPSLTIRNAASVHEYRHVSELVDENGRAKLGKSQFAISMSFPRSEDGLRLFTFKQGARSGPDSTDVNCVAALNVKDVIETARVAMSLGSRAILCGKLSKMLCGK</sequence>
<evidence type="ECO:0000259" key="13">
    <source>
        <dbReference type="PROSITE" id="PS51085"/>
    </source>
</evidence>
<comment type="caution">
    <text evidence="15">The sequence shown here is derived from an EMBL/GenBank/DDBJ whole genome shotgun (WGS) entry which is preliminary data.</text>
</comment>
<evidence type="ECO:0000256" key="4">
    <source>
        <dbReference type="ARBA" id="ARBA00022630"/>
    </source>
</evidence>
<dbReference type="PANTHER" id="PTHR45444">
    <property type="entry name" value="XANTHINE DEHYDROGENASE"/>
    <property type="match status" value="1"/>
</dbReference>
<dbReference type="Gene3D" id="1.10.150.120">
    <property type="entry name" value="[2Fe-2S]-binding domain"/>
    <property type="match status" value="1"/>
</dbReference>
<dbReference type="CDD" id="cd00207">
    <property type="entry name" value="fer2"/>
    <property type="match status" value="1"/>
</dbReference>
<dbReference type="SUPFAM" id="SSF47741">
    <property type="entry name" value="CO dehydrogenase ISP C-domain like"/>
    <property type="match status" value="1"/>
</dbReference>
<dbReference type="Gene3D" id="3.30.465.10">
    <property type="match status" value="1"/>
</dbReference>
<keyword evidence="4" id="KW-0285">Flavoprotein</keyword>
<evidence type="ECO:0000256" key="2">
    <source>
        <dbReference type="ARBA" id="ARBA00001974"/>
    </source>
</evidence>
<dbReference type="PROSITE" id="PS51085">
    <property type="entry name" value="2FE2S_FER_2"/>
    <property type="match status" value="1"/>
</dbReference>
<dbReference type="PROSITE" id="PS00197">
    <property type="entry name" value="2FE2S_FER_1"/>
    <property type="match status" value="1"/>
</dbReference>
<dbReference type="InterPro" id="IPR001041">
    <property type="entry name" value="2Fe-2S_ferredoxin-type"/>
</dbReference>
<feature type="domain" description="FAD-binding PCMH-type" evidence="14">
    <location>
        <begin position="235"/>
        <end position="413"/>
    </location>
</feature>
<dbReference type="Pfam" id="PF00111">
    <property type="entry name" value="Fer2"/>
    <property type="match status" value="1"/>
</dbReference>
<keyword evidence="8" id="KW-0560">Oxidoreductase</keyword>
<dbReference type="FunFam" id="1.10.150.120:FF:000008">
    <property type="entry name" value="Probable aldehyde oxidase gad-3"/>
    <property type="match status" value="1"/>
</dbReference>
<evidence type="ECO:0000256" key="12">
    <source>
        <dbReference type="ARBA" id="ARBA00034078"/>
    </source>
</evidence>
<dbReference type="InterPro" id="IPR002888">
    <property type="entry name" value="2Fe-2S-bd"/>
</dbReference>
<dbReference type="InterPro" id="IPR036884">
    <property type="entry name" value="2Fe-2S-bd_dom_sf"/>
</dbReference>
<keyword evidence="6" id="KW-0479">Metal-binding</keyword>
<dbReference type="PANTHER" id="PTHR45444:SF3">
    <property type="entry name" value="XANTHINE DEHYDROGENASE"/>
    <property type="match status" value="1"/>
</dbReference>
<dbReference type="Proteomes" id="UP001176961">
    <property type="component" value="Unassembled WGS sequence"/>
</dbReference>
<feature type="domain" description="2Fe-2S ferredoxin-type" evidence="13">
    <location>
        <begin position="15"/>
        <end position="102"/>
    </location>
</feature>
<gene>
    <name evidence="15" type="ORF">CYNAS_LOCUS20794</name>
</gene>
<evidence type="ECO:0000256" key="5">
    <source>
        <dbReference type="ARBA" id="ARBA00022714"/>
    </source>
</evidence>
<evidence type="ECO:0008006" key="17">
    <source>
        <dbReference type="Google" id="ProtNLM"/>
    </source>
</evidence>
<dbReference type="GO" id="GO:0051537">
    <property type="term" value="F:2 iron, 2 sulfur cluster binding"/>
    <property type="evidence" value="ECO:0007669"/>
    <property type="project" value="UniProtKB-KW"/>
</dbReference>
<dbReference type="FunFam" id="3.10.20.30:FF:000012">
    <property type="entry name" value="Xanthine dehydrogenase/oxidase"/>
    <property type="match status" value="1"/>
</dbReference>
<reference evidence="15" key="1">
    <citation type="submission" date="2023-07" db="EMBL/GenBank/DDBJ databases">
        <authorList>
            <consortium name="CYATHOMIX"/>
        </authorList>
    </citation>
    <scope>NUCLEOTIDE SEQUENCE</scope>
    <source>
        <strain evidence="15">N/A</strain>
    </source>
</reference>
<dbReference type="Pfam" id="PF01799">
    <property type="entry name" value="Fer2_2"/>
    <property type="match status" value="1"/>
</dbReference>
<dbReference type="InterPro" id="IPR016208">
    <property type="entry name" value="Ald_Oxase/xanthine_DH-like"/>
</dbReference>
<dbReference type="SUPFAM" id="SSF56176">
    <property type="entry name" value="FAD-binding/transporter-associated domain-like"/>
    <property type="match status" value="1"/>
</dbReference>
<evidence type="ECO:0000256" key="1">
    <source>
        <dbReference type="ARBA" id="ARBA00001924"/>
    </source>
</evidence>
<dbReference type="InterPro" id="IPR006058">
    <property type="entry name" value="2Fe2S_fd_BS"/>
</dbReference>
<dbReference type="GO" id="GO:0016491">
    <property type="term" value="F:oxidoreductase activity"/>
    <property type="evidence" value="ECO:0007669"/>
    <property type="project" value="UniProtKB-KW"/>
</dbReference>
<organism evidence="15 16">
    <name type="scientific">Cylicocyclus nassatus</name>
    <name type="common">Nematode worm</name>
    <dbReference type="NCBI Taxonomy" id="53992"/>
    <lineage>
        <taxon>Eukaryota</taxon>
        <taxon>Metazoa</taxon>
        <taxon>Ecdysozoa</taxon>
        <taxon>Nematoda</taxon>
        <taxon>Chromadorea</taxon>
        <taxon>Rhabditida</taxon>
        <taxon>Rhabditina</taxon>
        <taxon>Rhabditomorpha</taxon>
        <taxon>Strongyloidea</taxon>
        <taxon>Strongylidae</taxon>
        <taxon>Cylicocyclus</taxon>
    </lineage>
</organism>
<dbReference type="SUPFAM" id="SSF54292">
    <property type="entry name" value="2Fe-2S ferredoxin-like"/>
    <property type="match status" value="1"/>
</dbReference>
<comment type="cofactor">
    <cofactor evidence="2">
        <name>FAD</name>
        <dbReference type="ChEBI" id="CHEBI:57692"/>
    </cofactor>
</comment>
<comment type="cofactor">
    <cofactor evidence="1">
        <name>Mo-molybdopterin</name>
        <dbReference type="ChEBI" id="CHEBI:71302"/>
    </cofactor>
</comment>